<keyword evidence="2" id="KW-0507">mRNA processing</keyword>
<reference evidence="6 7" key="1">
    <citation type="journal article" date="2024" name="Commun. Biol.">
        <title>Comparative genomic analysis of thermophilic fungi reveals convergent evolutionary adaptations and gene losses.</title>
        <authorList>
            <person name="Steindorff A.S."/>
            <person name="Aguilar-Pontes M.V."/>
            <person name="Robinson A.J."/>
            <person name="Andreopoulos B."/>
            <person name="LaButti K."/>
            <person name="Kuo A."/>
            <person name="Mondo S."/>
            <person name="Riley R."/>
            <person name="Otillar R."/>
            <person name="Haridas S."/>
            <person name="Lipzen A."/>
            <person name="Grimwood J."/>
            <person name="Schmutz J."/>
            <person name="Clum A."/>
            <person name="Reid I.D."/>
            <person name="Moisan M.C."/>
            <person name="Butler G."/>
            <person name="Nguyen T.T.M."/>
            <person name="Dewar K."/>
            <person name="Conant G."/>
            <person name="Drula E."/>
            <person name="Henrissat B."/>
            <person name="Hansel C."/>
            <person name="Singer S."/>
            <person name="Hutchinson M.I."/>
            <person name="de Vries R.P."/>
            <person name="Natvig D.O."/>
            <person name="Powell A.J."/>
            <person name="Tsang A."/>
            <person name="Grigoriev I.V."/>
        </authorList>
    </citation>
    <scope>NUCLEOTIDE SEQUENCE [LARGE SCALE GENOMIC DNA]</scope>
    <source>
        <strain evidence="6 7">ATCC 24622</strain>
    </source>
</reference>
<evidence type="ECO:0000259" key="5">
    <source>
        <dbReference type="Pfam" id="PF11935"/>
    </source>
</evidence>
<proteinExistence type="predicted"/>
<evidence type="ECO:0000256" key="2">
    <source>
        <dbReference type="ARBA" id="ARBA00022664"/>
    </source>
</evidence>
<dbReference type="PANTHER" id="PTHR15245:SF20">
    <property type="entry name" value="SYMPLEKIN"/>
    <property type="match status" value="1"/>
</dbReference>
<evidence type="ECO:0000256" key="4">
    <source>
        <dbReference type="SAM" id="MobiDB-lite"/>
    </source>
</evidence>
<comment type="caution">
    <text evidence="6">The sequence shown here is derived from an EMBL/GenBank/DDBJ whole genome shotgun (WGS) entry which is preliminary data.</text>
</comment>
<gene>
    <name evidence="6" type="ORF">VTK73DRAFT_2668</name>
</gene>
<feature type="domain" description="Symplekin/Pta1 N-terminal" evidence="5">
    <location>
        <begin position="94"/>
        <end position="311"/>
    </location>
</feature>
<evidence type="ECO:0000313" key="6">
    <source>
        <dbReference type="EMBL" id="KAL1870293.1"/>
    </source>
</evidence>
<dbReference type="EMBL" id="JAZHXJ010000177">
    <property type="protein sequence ID" value="KAL1870293.1"/>
    <property type="molecule type" value="Genomic_DNA"/>
</dbReference>
<dbReference type="InterPro" id="IPR021850">
    <property type="entry name" value="Symplekin/Pta1"/>
</dbReference>
<name>A0ABR3X334_9PEZI</name>
<keyword evidence="3" id="KW-0539">Nucleus</keyword>
<dbReference type="Pfam" id="PF11935">
    <property type="entry name" value="SYMPK_PTA1_N"/>
    <property type="match status" value="1"/>
</dbReference>
<dbReference type="PANTHER" id="PTHR15245">
    <property type="entry name" value="SYMPLEKIN-RELATED"/>
    <property type="match status" value="1"/>
</dbReference>
<evidence type="ECO:0000256" key="3">
    <source>
        <dbReference type="ARBA" id="ARBA00023242"/>
    </source>
</evidence>
<keyword evidence="7" id="KW-1185">Reference proteome</keyword>
<accession>A0ABR3X334</accession>
<protein>
    <recommendedName>
        <fullName evidence="5">Symplekin/Pta1 N-terminal domain-containing protein</fullName>
    </recommendedName>
</protein>
<evidence type="ECO:0000256" key="1">
    <source>
        <dbReference type="ARBA" id="ARBA00004123"/>
    </source>
</evidence>
<feature type="region of interest" description="Disordered" evidence="4">
    <location>
        <begin position="721"/>
        <end position="754"/>
    </location>
</feature>
<comment type="subcellular location">
    <subcellularLocation>
        <location evidence="1">Nucleus</location>
    </subcellularLocation>
</comment>
<evidence type="ECO:0000313" key="7">
    <source>
        <dbReference type="Proteomes" id="UP001586593"/>
    </source>
</evidence>
<dbReference type="InterPro" id="IPR011989">
    <property type="entry name" value="ARM-like"/>
</dbReference>
<feature type="compositionally biased region" description="Gly residues" evidence="4">
    <location>
        <begin position="724"/>
        <end position="747"/>
    </location>
</feature>
<dbReference type="InterPro" id="IPR032460">
    <property type="entry name" value="Symplekin/Pta1_N"/>
</dbReference>
<organism evidence="6 7">
    <name type="scientific">Phialemonium thermophilum</name>
    <dbReference type="NCBI Taxonomy" id="223376"/>
    <lineage>
        <taxon>Eukaryota</taxon>
        <taxon>Fungi</taxon>
        <taxon>Dikarya</taxon>
        <taxon>Ascomycota</taxon>
        <taxon>Pezizomycotina</taxon>
        <taxon>Sordariomycetes</taxon>
        <taxon>Sordariomycetidae</taxon>
        <taxon>Cephalothecales</taxon>
        <taxon>Cephalothecaceae</taxon>
        <taxon>Phialemonium</taxon>
    </lineage>
</organism>
<feature type="region of interest" description="Disordered" evidence="4">
    <location>
        <begin position="447"/>
        <end position="466"/>
    </location>
</feature>
<dbReference type="Gene3D" id="1.25.10.10">
    <property type="entry name" value="Leucine-rich Repeat Variant"/>
    <property type="match status" value="1"/>
</dbReference>
<sequence>MASNTLSSTREQIRQLEDARKLVLSEAKYYGQIVMSILPIMKSNSAVELRRWGAEFLAEAVSTPAVPPSMKTDLCLKTIGTLRDVVEEQNLDDIVLKSVIMAAASVYPLIVRWIATNPYDRENWAIMVAIKSRILQLWDTAPSPVKICCVKFAQRVVLAQTMSNGMEQKQSGLEVSLANIPQNHPLLDPRNLEAEATGLLDRMLSVLQDNSSDALLVDATLNTLSILIRTRPSTSTRILNAVLNFNPLKLANSPMTPKTRVLIKSMEKTTRMLLIHLAKRDPQNPMMLRIQQHIERLMRSRSEIFDEAGKKRAFAEAASGAADAKRLKMETPEAFHLDVKPLSPGPHSLGEIFTITKNPGLQRFDATQVPPALAARIAITALATIEPQLLEEAINGIRERFNTLSAVAQPALLNPDTSPLDVEDDDDDYEPDYYVAEDTEQILNKLDSAPREEPEAEGDSALDSLGRFKLPPPPRLDPDTAAQVGQVAVSRIFAPLATLGESSLVRRQRAGLNRLAASSYDRDSWLTVIIRLATRSNMGLEDADAVKIENDESASSLDRPQTTLSDRLREMLYTYVLEDFRRRIDVAIAWLCEEWYSDQLARREDVYLSGSAPPPQHYEKWAQRLVDGMLPYLTPQDKVLTRFLGEIPELNPSLLGRIKALCRDPSTVQLALTSLLYLVMMRPPAREIALDTVAGIWTEYEDARPLAAKYLQKWRPGFIESQSGSGGTSEGGGSDQAGGISGTGGGVSNVAIAT</sequence>
<dbReference type="Proteomes" id="UP001586593">
    <property type="component" value="Unassembled WGS sequence"/>
</dbReference>